<dbReference type="PANTHER" id="PTHR30100">
    <property type="entry name" value="FATTY ACID/PHOSPHOLIPID SYNTHESIS PROTEIN PLSX"/>
    <property type="match status" value="1"/>
</dbReference>
<evidence type="ECO:0000256" key="11">
    <source>
        <dbReference type="SAM" id="MobiDB-lite"/>
    </source>
</evidence>
<proteinExistence type="inferred from homology"/>
<dbReference type="Gene3D" id="3.40.718.10">
    <property type="entry name" value="Isopropylmalate Dehydrogenase"/>
    <property type="match status" value="1"/>
</dbReference>
<name>A0ABW7I3G1_9RHOB</name>
<comment type="subunit">
    <text evidence="9 10">Homodimer. Probably interacts with PlsY.</text>
</comment>
<dbReference type="SUPFAM" id="SSF53659">
    <property type="entry name" value="Isocitrate/Isopropylmalate dehydrogenase-like"/>
    <property type="match status" value="1"/>
</dbReference>
<evidence type="ECO:0000313" key="12">
    <source>
        <dbReference type="EMBL" id="MFH0252706.1"/>
    </source>
</evidence>
<evidence type="ECO:0000256" key="10">
    <source>
        <dbReference type="HAMAP-Rule" id="MF_00019"/>
    </source>
</evidence>
<keyword evidence="13" id="KW-1185">Reference proteome</keyword>
<keyword evidence="4 10" id="KW-0808">Transferase</keyword>
<comment type="catalytic activity">
    <reaction evidence="1 10">
        <text>a fatty acyl-[ACP] + phosphate = an acyl phosphate + holo-[ACP]</text>
        <dbReference type="Rhea" id="RHEA:42292"/>
        <dbReference type="Rhea" id="RHEA-COMP:9685"/>
        <dbReference type="Rhea" id="RHEA-COMP:14125"/>
        <dbReference type="ChEBI" id="CHEBI:43474"/>
        <dbReference type="ChEBI" id="CHEBI:59918"/>
        <dbReference type="ChEBI" id="CHEBI:64479"/>
        <dbReference type="ChEBI" id="CHEBI:138651"/>
        <dbReference type="EC" id="2.3.1.274"/>
    </reaction>
</comment>
<keyword evidence="6 10" id="KW-0594">Phospholipid biosynthesis</keyword>
<keyword evidence="5 10" id="KW-0443">Lipid metabolism</keyword>
<dbReference type="NCBIfam" id="TIGR00182">
    <property type="entry name" value="plsX"/>
    <property type="match status" value="1"/>
</dbReference>
<accession>A0ABW7I3G1</accession>
<gene>
    <name evidence="10 12" type="primary">plsX</name>
    <name evidence="12" type="ORF">ACGRVM_02280</name>
</gene>
<dbReference type="InterPro" id="IPR003664">
    <property type="entry name" value="FA_synthesis"/>
</dbReference>
<sequence>MTVRPDKSSAEPGQTTGGNTGQNTGETPGQPNGSSGDTKSLPPAKGGGTVPGASPLPAGFEGRVVISVDAMGGDMGPATVVAGIAASAKINSDIAFILHGPEAELAPLVARHKSLRDCCAIRDAVGIVTMNDKPSHVARHGKDTSMWSALEAVRAGEATVCVSCGNTGALMLMSVLRLRRLPGIYRPAIAVMWPSRNPQGFNLLMDGGADVSADAKDLMQYALMGASYARNGFGVKRPRIGLLNVGTEEHKGRAELREAHDLISAHARGADFDFVGFVEGRDLPGDTVDVIVTDGFTGNVALKTGEGTATLIADLLREAFRYSILSRFAALLAYPSLRRLKKRIDPRRVNGGVFLGLNGTVVKSHGAADATGVSAAVKLAYQLTLTGFSEKLASRVASATVSIGDDEDDKPAPEVTA</sequence>
<evidence type="ECO:0000256" key="7">
    <source>
        <dbReference type="ARBA" id="ARBA00023264"/>
    </source>
</evidence>
<evidence type="ECO:0000256" key="9">
    <source>
        <dbReference type="ARBA" id="ARBA00046608"/>
    </source>
</evidence>
<dbReference type="RefSeq" id="WP_377169101.1">
    <property type="nucleotide sequence ID" value="NZ_JBHTJC010000001.1"/>
</dbReference>
<keyword evidence="2 10" id="KW-0963">Cytoplasm</keyword>
<feature type="compositionally biased region" description="Low complexity" evidence="11">
    <location>
        <begin position="21"/>
        <end position="31"/>
    </location>
</feature>
<evidence type="ECO:0000256" key="8">
    <source>
        <dbReference type="ARBA" id="ARBA00024069"/>
    </source>
</evidence>
<keyword evidence="7 10" id="KW-1208">Phospholipid metabolism</keyword>
<feature type="region of interest" description="Disordered" evidence="11">
    <location>
        <begin position="1"/>
        <end position="57"/>
    </location>
</feature>
<evidence type="ECO:0000256" key="5">
    <source>
        <dbReference type="ARBA" id="ARBA00023098"/>
    </source>
</evidence>
<dbReference type="Pfam" id="PF02504">
    <property type="entry name" value="FA_synthesis"/>
    <property type="match status" value="1"/>
</dbReference>
<dbReference type="InterPro" id="IPR012281">
    <property type="entry name" value="Phospholipid_synth_PlsX-like"/>
</dbReference>
<evidence type="ECO:0000256" key="4">
    <source>
        <dbReference type="ARBA" id="ARBA00022679"/>
    </source>
</evidence>
<dbReference type="EC" id="2.3.1.274" evidence="8 10"/>
<evidence type="ECO:0000256" key="3">
    <source>
        <dbReference type="ARBA" id="ARBA00022516"/>
    </source>
</evidence>
<organism evidence="12 13">
    <name type="scientific">Roseovarius aquimarinus</name>
    <dbReference type="NCBI Taxonomy" id="1229156"/>
    <lineage>
        <taxon>Bacteria</taxon>
        <taxon>Pseudomonadati</taxon>
        <taxon>Pseudomonadota</taxon>
        <taxon>Alphaproteobacteria</taxon>
        <taxon>Rhodobacterales</taxon>
        <taxon>Roseobacteraceae</taxon>
        <taxon>Roseovarius</taxon>
    </lineage>
</organism>
<keyword evidence="3 10" id="KW-0444">Lipid biosynthesis</keyword>
<protein>
    <recommendedName>
        <fullName evidence="8 10">Phosphate acyltransferase</fullName>
        <ecNumber evidence="8 10">2.3.1.274</ecNumber>
    </recommendedName>
    <alternativeName>
        <fullName evidence="10">Acyl-ACP phosphotransacylase</fullName>
    </alternativeName>
    <alternativeName>
        <fullName evidence="10">Acyl-[acyl-carrier-protein]--phosphate acyltransferase</fullName>
    </alternativeName>
    <alternativeName>
        <fullName evidence="10">Phosphate-acyl-ACP acyltransferase</fullName>
    </alternativeName>
</protein>
<dbReference type="GO" id="GO:0043811">
    <property type="term" value="F:phosphate:acyl-[acyl carrier protein] acyltransferase activity"/>
    <property type="evidence" value="ECO:0007669"/>
    <property type="project" value="UniProtKB-EC"/>
</dbReference>
<comment type="function">
    <text evidence="10">Catalyzes the reversible formation of acyl-phosphate (acyl-PO(4)) from acyl-[acyl-carrier-protein] (acyl-ACP). This enzyme utilizes acyl-ACP as fatty acyl donor, but not acyl-CoA.</text>
</comment>
<dbReference type="EMBL" id="JBIHMM010000001">
    <property type="protein sequence ID" value="MFH0252706.1"/>
    <property type="molecule type" value="Genomic_DNA"/>
</dbReference>
<evidence type="ECO:0000256" key="6">
    <source>
        <dbReference type="ARBA" id="ARBA00023209"/>
    </source>
</evidence>
<reference evidence="12 13" key="1">
    <citation type="submission" date="2024-10" db="EMBL/GenBank/DDBJ databases">
        <authorList>
            <person name="Yang X.-N."/>
        </authorList>
    </citation>
    <scope>NUCLEOTIDE SEQUENCE [LARGE SCALE GENOMIC DNA]</scope>
    <source>
        <strain evidence="12 13">CAU 1059</strain>
    </source>
</reference>
<comment type="subcellular location">
    <subcellularLocation>
        <location evidence="10">Cytoplasm</location>
    </subcellularLocation>
    <text evidence="10">Associated with the membrane possibly through PlsY.</text>
</comment>
<dbReference type="HAMAP" id="MF_00019">
    <property type="entry name" value="PlsX"/>
    <property type="match status" value="1"/>
</dbReference>
<comment type="pathway">
    <text evidence="10">Lipid metabolism; phospholipid metabolism.</text>
</comment>
<keyword evidence="12" id="KW-0012">Acyltransferase</keyword>
<dbReference type="Proteomes" id="UP001607157">
    <property type="component" value="Unassembled WGS sequence"/>
</dbReference>
<evidence type="ECO:0000256" key="2">
    <source>
        <dbReference type="ARBA" id="ARBA00022490"/>
    </source>
</evidence>
<evidence type="ECO:0000256" key="1">
    <source>
        <dbReference type="ARBA" id="ARBA00001232"/>
    </source>
</evidence>
<dbReference type="PANTHER" id="PTHR30100:SF1">
    <property type="entry name" value="PHOSPHATE ACYLTRANSFERASE"/>
    <property type="match status" value="1"/>
</dbReference>
<comment type="similarity">
    <text evidence="10">Belongs to the PlsX family.</text>
</comment>
<comment type="caution">
    <text evidence="12">The sequence shown here is derived from an EMBL/GenBank/DDBJ whole genome shotgun (WGS) entry which is preliminary data.</text>
</comment>
<evidence type="ECO:0000313" key="13">
    <source>
        <dbReference type="Proteomes" id="UP001607157"/>
    </source>
</evidence>